<sequence>MNTFHFSPVMLNPFLSDLSDSQPAEQSQAALTLFELNSLVRSALKHTLLPTYWLMAELSEIRVASNGHCYVEFVQKDEASGAMVAKARGNIWRTAYLSLVRRFERVTGKPLVAGLQVLVQVTVTFHELYGYALNVVDINPAYTVGEMALRRKEILRQLEEDGIMDLNKELPLPRVVRRVAIISSATAAGYGDFCNQLEQSGYDFQFSLFPALMQGDRVEVKRHCSP</sequence>
<evidence type="ECO:0000256" key="4">
    <source>
        <dbReference type="ARBA" id="ARBA00022839"/>
    </source>
</evidence>
<protein>
    <submittedName>
        <fullName evidence="7">Exodeoxyribonuclease VII large subunit</fullName>
    </submittedName>
</protein>
<dbReference type="PANTHER" id="PTHR30008:SF0">
    <property type="entry name" value="EXODEOXYRIBONUCLEASE 7 LARGE SUBUNIT"/>
    <property type="match status" value="1"/>
</dbReference>
<keyword evidence="1" id="KW-0963">Cytoplasm</keyword>
<comment type="caution">
    <text evidence="7">The sequence shown here is derived from an EMBL/GenBank/DDBJ whole genome shotgun (WGS) entry which is preliminary data.</text>
</comment>
<dbReference type="InterPro" id="IPR025824">
    <property type="entry name" value="OB-fold_nuc-bd_dom"/>
</dbReference>
<dbReference type="InterPro" id="IPR020579">
    <property type="entry name" value="Exonuc_VII_lsu_C"/>
</dbReference>
<dbReference type="AlphaFoldDB" id="J9C8F7"/>
<evidence type="ECO:0000256" key="2">
    <source>
        <dbReference type="ARBA" id="ARBA00022722"/>
    </source>
</evidence>
<dbReference type="GO" id="GO:0003676">
    <property type="term" value="F:nucleic acid binding"/>
    <property type="evidence" value="ECO:0007669"/>
    <property type="project" value="InterPro"/>
</dbReference>
<dbReference type="Pfam" id="PF13742">
    <property type="entry name" value="tRNA_anti_2"/>
    <property type="match status" value="1"/>
</dbReference>
<accession>J9C8F7</accession>
<dbReference type="InterPro" id="IPR003753">
    <property type="entry name" value="Exonuc_VII_L"/>
</dbReference>
<feature type="domain" description="OB-fold nucleic acid binding" evidence="6">
    <location>
        <begin position="32"/>
        <end position="138"/>
    </location>
</feature>
<evidence type="ECO:0000259" key="6">
    <source>
        <dbReference type="Pfam" id="PF13742"/>
    </source>
</evidence>
<dbReference type="CDD" id="cd04489">
    <property type="entry name" value="ExoVII_LU_OBF"/>
    <property type="match status" value="1"/>
</dbReference>
<evidence type="ECO:0000259" key="5">
    <source>
        <dbReference type="Pfam" id="PF02601"/>
    </source>
</evidence>
<dbReference type="GO" id="GO:0008855">
    <property type="term" value="F:exodeoxyribonuclease VII activity"/>
    <property type="evidence" value="ECO:0007669"/>
    <property type="project" value="InterPro"/>
</dbReference>
<keyword evidence="4" id="KW-0269">Exonuclease</keyword>
<evidence type="ECO:0000256" key="1">
    <source>
        <dbReference type="ARBA" id="ARBA00022490"/>
    </source>
</evidence>
<name>J9C8F7_9ZZZZ</name>
<keyword evidence="2" id="KW-0540">Nuclease</keyword>
<dbReference type="GO" id="GO:0006308">
    <property type="term" value="P:DNA catabolic process"/>
    <property type="evidence" value="ECO:0007669"/>
    <property type="project" value="InterPro"/>
</dbReference>
<organism evidence="7">
    <name type="scientific">gut metagenome</name>
    <dbReference type="NCBI Taxonomy" id="749906"/>
    <lineage>
        <taxon>unclassified sequences</taxon>
        <taxon>metagenomes</taxon>
        <taxon>organismal metagenomes</taxon>
    </lineage>
</organism>
<dbReference type="EMBL" id="AMCI01005431">
    <property type="protein sequence ID" value="EJW96150.1"/>
    <property type="molecule type" value="Genomic_DNA"/>
</dbReference>
<dbReference type="PANTHER" id="PTHR30008">
    <property type="entry name" value="EXODEOXYRIBONUCLEASE 7 LARGE SUBUNIT"/>
    <property type="match status" value="1"/>
</dbReference>
<dbReference type="Pfam" id="PF02601">
    <property type="entry name" value="Exonuc_VII_L"/>
    <property type="match status" value="1"/>
</dbReference>
<proteinExistence type="predicted"/>
<keyword evidence="3" id="KW-0378">Hydrolase</keyword>
<evidence type="ECO:0000256" key="3">
    <source>
        <dbReference type="ARBA" id="ARBA00022801"/>
    </source>
</evidence>
<gene>
    <name evidence="7" type="ORF">EVA_15747</name>
</gene>
<evidence type="ECO:0000313" key="7">
    <source>
        <dbReference type="EMBL" id="EJW96150.1"/>
    </source>
</evidence>
<feature type="domain" description="Exonuclease VII large subunit C-terminal" evidence="5">
    <location>
        <begin position="164"/>
        <end position="218"/>
    </location>
</feature>
<reference evidence="7" key="1">
    <citation type="journal article" date="2012" name="PLoS ONE">
        <title>Gene sets for utilization of primary and secondary nutrition supplies in the distal gut of endangered iberian lynx.</title>
        <authorList>
            <person name="Alcaide M."/>
            <person name="Messina E."/>
            <person name="Richter M."/>
            <person name="Bargiela R."/>
            <person name="Peplies J."/>
            <person name="Huws S.A."/>
            <person name="Newbold C.J."/>
            <person name="Golyshin P.N."/>
            <person name="Simon M.A."/>
            <person name="Lopez G."/>
            <person name="Yakimov M.M."/>
            <person name="Ferrer M."/>
        </authorList>
    </citation>
    <scope>NUCLEOTIDE SEQUENCE</scope>
</reference>
<dbReference type="GO" id="GO:0009318">
    <property type="term" value="C:exodeoxyribonuclease VII complex"/>
    <property type="evidence" value="ECO:0007669"/>
    <property type="project" value="InterPro"/>
</dbReference>